<gene>
    <name evidence="2" type="ORF">HEP81_02161</name>
</gene>
<feature type="region of interest" description="Disordered" evidence="1">
    <location>
        <begin position="96"/>
        <end position="126"/>
    </location>
</feature>
<dbReference type="EMBL" id="CP051006">
    <property type="protein sequence ID" value="QNT92487.1"/>
    <property type="molecule type" value="Genomic_DNA"/>
</dbReference>
<dbReference type="Gene3D" id="3.40.50.1820">
    <property type="entry name" value="alpha/beta hydrolase"/>
    <property type="match status" value="1"/>
</dbReference>
<evidence type="ECO:0000313" key="2">
    <source>
        <dbReference type="EMBL" id="QNT92487.1"/>
    </source>
</evidence>
<dbReference type="InterPro" id="IPR029058">
    <property type="entry name" value="AB_hydrolase_fold"/>
</dbReference>
<dbReference type="Proteomes" id="UP000516422">
    <property type="component" value="Chromosome"/>
</dbReference>
<proteinExistence type="predicted"/>
<evidence type="ECO:0000256" key="1">
    <source>
        <dbReference type="SAM" id="MobiDB-lite"/>
    </source>
</evidence>
<dbReference type="KEGG" id="sgf:HEP81_02161"/>
<dbReference type="AlphaFoldDB" id="A0A7H1PWQ7"/>
<protein>
    <recommendedName>
        <fullName evidence="4">Alpha/beta hydrolase</fullName>
    </recommendedName>
</protein>
<sequence length="126" mass="12886">MYPATLTNLGERAHLGGVDTGLGTHITDVVNVILHEDLRDVVLSGHSYAGTVLPGLADRVLATRVYVGSAPTADGESHFGIHPAEAIEGMARARPRARGRLAPARADFAETAAHPGGEGSPGSSAG</sequence>
<organism evidence="2 3">
    <name type="scientific">Streptomyces griseofuscus</name>
    <dbReference type="NCBI Taxonomy" id="146922"/>
    <lineage>
        <taxon>Bacteria</taxon>
        <taxon>Bacillati</taxon>
        <taxon>Actinomycetota</taxon>
        <taxon>Actinomycetes</taxon>
        <taxon>Kitasatosporales</taxon>
        <taxon>Streptomycetaceae</taxon>
        <taxon>Streptomyces</taxon>
    </lineage>
</organism>
<evidence type="ECO:0008006" key="4">
    <source>
        <dbReference type="Google" id="ProtNLM"/>
    </source>
</evidence>
<dbReference type="RefSeq" id="WP_051850076.1">
    <property type="nucleotide sequence ID" value="NZ_CP051006.1"/>
</dbReference>
<name>A0A7H1PWQ7_9ACTN</name>
<dbReference type="GeneID" id="91461748"/>
<evidence type="ECO:0000313" key="3">
    <source>
        <dbReference type="Proteomes" id="UP000516422"/>
    </source>
</evidence>
<feature type="compositionally biased region" description="Gly residues" evidence="1">
    <location>
        <begin position="116"/>
        <end position="126"/>
    </location>
</feature>
<accession>A0A7H1PWQ7</accession>
<reference evidence="2 3" key="1">
    <citation type="submission" date="2020-04" db="EMBL/GenBank/DDBJ databases">
        <title>Characterization and engineering of Streptomyces griseofuscus DSM40191 as a potential heterologous host for expression of BGCs.</title>
        <authorList>
            <person name="Gren T."/>
            <person name="Whitford C.M."/>
            <person name="Mohite O.S."/>
            <person name="Joergensen T.S."/>
            <person name="Nielsen J.B."/>
            <person name="Lee S.Y."/>
            <person name="Weber T."/>
        </authorList>
    </citation>
    <scope>NUCLEOTIDE SEQUENCE [LARGE SCALE GENOMIC DNA]</scope>
    <source>
        <strain evidence="2 3">DSM 40191</strain>
    </source>
</reference>